<organism evidence="2 3">
    <name type="scientific">Stieleria marina</name>
    <dbReference type="NCBI Taxonomy" id="1930275"/>
    <lineage>
        <taxon>Bacteria</taxon>
        <taxon>Pseudomonadati</taxon>
        <taxon>Planctomycetota</taxon>
        <taxon>Planctomycetia</taxon>
        <taxon>Pirellulales</taxon>
        <taxon>Pirellulaceae</taxon>
        <taxon>Stieleria</taxon>
    </lineage>
</organism>
<evidence type="ECO:0000313" key="2">
    <source>
        <dbReference type="EMBL" id="QDT08515.1"/>
    </source>
</evidence>
<evidence type="ECO:0000313" key="3">
    <source>
        <dbReference type="Proteomes" id="UP000319817"/>
    </source>
</evidence>
<keyword evidence="3" id="KW-1185">Reference proteome</keyword>
<dbReference type="EMBL" id="CP036526">
    <property type="protein sequence ID" value="QDT08515.1"/>
    <property type="molecule type" value="Genomic_DNA"/>
</dbReference>
<evidence type="ECO:0000256" key="1">
    <source>
        <dbReference type="SAM" id="MobiDB-lite"/>
    </source>
</evidence>
<proteinExistence type="predicted"/>
<sequence length="54" mass="5824">MQRLCGTLGQSQPLSVMTGYLSNRQNASEPRLDARFRPLGQTAPPSGNHGLGKK</sequence>
<name>A0A517NN03_9BACT</name>
<accession>A0A517NN03</accession>
<gene>
    <name evidence="2" type="ORF">K239x_04540</name>
</gene>
<dbReference type="Proteomes" id="UP000319817">
    <property type="component" value="Chromosome"/>
</dbReference>
<protein>
    <submittedName>
        <fullName evidence="2">Uncharacterized protein</fullName>
    </submittedName>
</protein>
<dbReference type="AlphaFoldDB" id="A0A517NN03"/>
<feature type="region of interest" description="Disordered" evidence="1">
    <location>
        <begin position="20"/>
        <end position="54"/>
    </location>
</feature>
<reference evidence="2 3" key="1">
    <citation type="submission" date="2019-02" db="EMBL/GenBank/DDBJ databases">
        <title>Deep-cultivation of Planctomycetes and their phenomic and genomic characterization uncovers novel biology.</title>
        <authorList>
            <person name="Wiegand S."/>
            <person name="Jogler M."/>
            <person name="Boedeker C."/>
            <person name="Pinto D."/>
            <person name="Vollmers J."/>
            <person name="Rivas-Marin E."/>
            <person name="Kohn T."/>
            <person name="Peeters S.H."/>
            <person name="Heuer A."/>
            <person name="Rast P."/>
            <person name="Oberbeckmann S."/>
            <person name="Bunk B."/>
            <person name="Jeske O."/>
            <person name="Meyerdierks A."/>
            <person name="Storesund J.E."/>
            <person name="Kallscheuer N."/>
            <person name="Luecker S."/>
            <person name="Lage O.M."/>
            <person name="Pohl T."/>
            <person name="Merkel B.J."/>
            <person name="Hornburger P."/>
            <person name="Mueller R.-W."/>
            <person name="Bruemmer F."/>
            <person name="Labrenz M."/>
            <person name="Spormann A.M."/>
            <person name="Op den Camp H."/>
            <person name="Overmann J."/>
            <person name="Amann R."/>
            <person name="Jetten M.S.M."/>
            <person name="Mascher T."/>
            <person name="Medema M.H."/>
            <person name="Devos D.P."/>
            <person name="Kaster A.-K."/>
            <person name="Ovreas L."/>
            <person name="Rohde M."/>
            <person name="Galperin M.Y."/>
            <person name="Jogler C."/>
        </authorList>
    </citation>
    <scope>NUCLEOTIDE SEQUENCE [LARGE SCALE GENOMIC DNA]</scope>
    <source>
        <strain evidence="2 3">K23_9</strain>
    </source>
</reference>